<name>A0ACB9WT19_CHAAC</name>
<sequence length="27" mass="3197">MTKCLLIIPMCGEKKIKAMHHYNNIYC</sequence>
<evidence type="ECO:0000313" key="1">
    <source>
        <dbReference type="EMBL" id="KAI4817050.1"/>
    </source>
</evidence>
<gene>
    <name evidence="1" type="ORF">KUCAC02_009338</name>
</gene>
<organism evidence="1 2">
    <name type="scientific">Chaenocephalus aceratus</name>
    <name type="common">Blackfin icefish</name>
    <name type="synonym">Chaenichthys aceratus</name>
    <dbReference type="NCBI Taxonomy" id="36190"/>
    <lineage>
        <taxon>Eukaryota</taxon>
        <taxon>Metazoa</taxon>
        <taxon>Chordata</taxon>
        <taxon>Craniata</taxon>
        <taxon>Vertebrata</taxon>
        <taxon>Euteleostomi</taxon>
        <taxon>Actinopterygii</taxon>
        <taxon>Neopterygii</taxon>
        <taxon>Teleostei</taxon>
        <taxon>Neoteleostei</taxon>
        <taxon>Acanthomorphata</taxon>
        <taxon>Eupercaria</taxon>
        <taxon>Perciformes</taxon>
        <taxon>Notothenioidei</taxon>
        <taxon>Channichthyidae</taxon>
        <taxon>Chaenocephalus</taxon>
    </lineage>
</organism>
<dbReference type="Proteomes" id="UP001057452">
    <property type="component" value="Chromosome 12"/>
</dbReference>
<evidence type="ECO:0000313" key="2">
    <source>
        <dbReference type="Proteomes" id="UP001057452"/>
    </source>
</evidence>
<accession>A0ACB9WT19</accession>
<proteinExistence type="predicted"/>
<dbReference type="EMBL" id="CM043796">
    <property type="protein sequence ID" value="KAI4817050.1"/>
    <property type="molecule type" value="Genomic_DNA"/>
</dbReference>
<comment type="caution">
    <text evidence="1">The sequence shown here is derived from an EMBL/GenBank/DDBJ whole genome shotgun (WGS) entry which is preliminary data.</text>
</comment>
<protein>
    <submittedName>
        <fullName evidence="1">Uncharacterized protein</fullName>
    </submittedName>
</protein>
<reference evidence="1" key="1">
    <citation type="submission" date="2022-05" db="EMBL/GenBank/DDBJ databases">
        <title>Chromosome-level genome of Chaenocephalus aceratus.</title>
        <authorList>
            <person name="Park H."/>
        </authorList>
    </citation>
    <scope>NUCLEOTIDE SEQUENCE</scope>
    <source>
        <strain evidence="1">KU_202001</strain>
    </source>
</reference>
<keyword evidence="2" id="KW-1185">Reference proteome</keyword>